<sequence>MTKNTEVEIVEAATVVNAKAVNKELAAEIPEPITEQINQWKAQYGEVYKISSDNDDLELTLYFRKPLRQHLSRFTKSVMGDSLKAMHNLVQDTLIYPDMAAIAPLLTEKPGLIVPIGTQLQEIVGTNNSFLAKKL</sequence>
<dbReference type="AlphaFoldDB" id="A0A9Y2ES87"/>
<dbReference type="Pfam" id="PF20941">
    <property type="entry name" value="DUF6848"/>
    <property type="match status" value="1"/>
</dbReference>
<feature type="domain" description="DUF6848" evidence="1">
    <location>
        <begin position="41"/>
        <end position="128"/>
    </location>
</feature>
<protein>
    <recommendedName>
        <fullName evidence="1">DUF6848 domain-containing protein</fullName>
    </recommendedName>
</protein>
<dbReference type="EMBL" id="CP120678">
    <property type="protein sequence ID" value="WIW70608.1"/>
    <property type="molecule type" value="Genomic_DNA"/>
</dbReference>
<dbReference type="Proteomes" id="UP001243623">
    <property type="component" value="Chromosome"/>
</dbReference>
<proteinExistence type="predicted"/>
<name>A0A9Y2ES87_9FIRM</name>
<dbReference type="InterPro" id="IPR049294">
    <property type="entry name" value="DUF6848"/>
</dbReference>
<accession>A0A9Y2ES87</accession>
<evidence type="ECO:0000259" key="1">
    <source>
        <dbReference type="Pfam" id="PF20941"/>
    </source>
</evidence>
<dbReference type="Gene3D" id="3.30.2220.10">
    <property type="entry name" value="rbstp2171"/>
    <property type="match status" value="1"/>
</dbReference>
<gene>
    <name evidence="2" type="ORF">P3F81_12090</name>
</gene>
<evidence type="ECO:0000313" key="3">
    <source>
        <dbReference type="Proteomes" id="UP001243623"/>
    </source>
</evidence>
<organism evidence="2 3">
    <name type="scientific">Selenobaculum gibii</name>
    <dbReference type="NCBI Taxonomy" id="3054208"/>
    <lineage>
        <taxon>Bacteria</taxon>
        <taxon>Bacillati</taxon>
        <taxon>Bacillota</taxon>
        <taxon>Negativicutes</taxon>
        <taxon>Selenomonadales</taxon>
        <taxon>Selenomonadaceae</taxon>
        <taxon>Selenobaculum</taxon>
    </lineage>
</organism>
<evidence type="ECO:0000313" key="2">
    <source>
        <dbReference type="EMBL" id="WIW70608.1"/>
    </source>
</evidence>
<reference evidence="2" key="1">
    <citation type="submission" date="2023-03" db="EMBL/GenBank/DDBJ databases">
        <title>Selenobaculum gbiensis gen. nov. sp. nov., a new bacterium isolated from the gut microbiota of IBD patient.</title>
        <authorList>
            <person name="Yeo S."/>
            <person name="Park H."/>
            <person name="Huh C.S."/>
        </authorList>
    </citation>
    <scope>NUCLEOTIDE SEQUENCE</scope>
    <source>
        <strain evidence="2">ICN-92133</strain>
    </source>
</reference>
<keyword evidence="3" id="KW-1185">Reference proteome</keyword>
<dbReference type="KEGG" id="sgbi:P3F81_12090"/>
<dbReference type="RefSeq" id="WP_309320445.1">
    <property type="nucleotide sequence ID" value="NZ_CP120678.1"/>
</dbReference>